<protein>
    <recommendedName>
        <fullName evidence="4">Ectonucleotide pyrophosphatase/phosphodiesterase</fullName>
    </recommendedName>
</protein>
<feature type="non-terminal residue" evidence="2">
    <location>
        <position position="1"/>
    </location>
</feature>
<sequence>IPGSTLLYSLSAMVQVSDAAVESAPPKSSFLSSSKSPFTLLNAILASLAVIFFTIAVVFITLFFTSNNGSQQAGKAEALQGNPNPPLSCPWMRQCEKKRAGVPPLLVISMDGFANRYINWRDTPTIKKLGECGGRAEFMYPSFPSKTFPNHYTIATGMYPGSHGIVDNVFYTPNLTKYNTLVGSFYSGEPIWNTVVKNGKISKAFMWLGSYDKINGVEASFHHTIYQEGTKEIFVDRIDNVTDWLISDDPPALSMLYMEEPDKSGHSYGPDSEEV</sequence>
<keyword evidence="1" id="KW-0472">Membrane</keyword>
<feature type="transmembrane region" description="Helical" evidence="1">
    <location>
        <begin position="43"/>
        <end position="65"/>
    </location>
</feature>
<evidence type="ECO:0000256" key="1">
    <source>
        <dbReference type="SAM" id="Phobius"/>
    </source>
</evidence>
<dbReference type="InterPro" id="IPR002591">
    <property type="entry name" value="Phosphodiest/P_Trfase"/>
</dbReference>
<dbReference type="SUPFAM" id="SSF53649">
    <property type="entry name" value="Alkaline phosphatase-like"/>
    <property type="match status" value="1"/>
</dbReference>
<name>A0AAV5UTU0_9BILA</name>
<dbReference type="GO" id="GO:0031674">
    <property type="term" value="C:I band"/>
    <property type="evidence" value="ECO:0007669"/>
    <property type="project" value="TreeGrafter"/>
</dbReference>
<proteinExistence type="predicted"/>
<dbReference type="PANTHER" id="PTHR10151">
    <property type="entry name" value="ECTONUCLEOTIDE PYROPHOSPHATASE/PHOSPHODIESTERASE"/>
    <property type="match status" value="1"/>
</dbReference>
<accession>A0AAV5UTU0</accession>
<dbReference type="InterPro" id="IPR017850">
    <property type="entry name" value="Alkaline_phosphatase_core_sf"/>
</dbReference>
<dbReference type="CDD" id="cd16018">
    <property type="entry name" value="Enpp"/>
    <property type="match status" value="1"/>
</dbReference>
<organism evidence="2 3">
    <name type="scientific">Pristionchus fissidentatus</name>
    <dbReference type="NCBI Taxonomy" id="1538716"/>
    <lineage>
        <taxon>Eukaryota</taxon>
        <taxon>Metazoa</taxon>
        <taxon>Ecdysozoa</taxon>
        <taxon>Nematoda</taxon>
        <taxon>Chromadorea</taxon>
        <taxon>Rhabditida</taxon>
        <taxon>Rhabditina</taxon>
        <taxon>Diplogasteromorpha</taxon>
        <taxon>Diplogasteroidea</taxon>
        <taxon>Neodiplogasteridae</taxon>
        <taxon>Pristionchus</taxon>
    </lineage>
</organism>
<keyword evidence="1" id="KW-1133">Transmembrane helix</keyword>
<dbReference type="PANTHER" id="PTHR10151:SF114">
    <property type="entry name" value="ECTONUCLEOTIDE PYROPHOSPHATASE_PHOSPHODIESTERASE C27A7.3"/>
    <property type="match status" value="1"/>
</dbReference>
<keyword evidence="3" id="KW-1185">Reference proteome</keyword>
<evidence type="ECO:0008006" key="4">
    <source>
        <dbReference type="Google" id="ProtNLM"/>
    </source>
</evidence>
<dbReference type="AlphaFoldDB" id="A0AAV5UTU0"/>
<dbReference type="Gene3D" id="3.40.720.10">
    <property type="entry name" value="Alkaline Phosphatase, subunit A"/>
    <property type="match status" value="1"/>
</dbReference>
<dbReference type="EMBL" id="BTSY01000001">
    <property type="protein sequence ID" value="GMT09992.1"/>
    <property type="molecule type" value="Genomic_DNA"/>
</dbReference>
<feature type="non-terminal residue" evidence="2">
    <location>
        <position position="275"/>
    </location>
</feature>
<evidence type="ECO:0000313" key="3">
    <source>
        <dbReference type="Proteomes" id="UP001432322"/>
    </source>
</evidence>
<comment type="caution">
    <text evidence="2">The sequence shown here is derived from an EMBL/GenBank/DDBJ whole genome shotgun (WGS) entry which is preliminary data.</text>
</comment>
<keyword evidence="1" id="KW-0812">Transmembrane</keyword>
<evidence type="ECO:0000313" key="2">
    <source>
        <dbReference type="EMBL" id="GMT09992.1"/>
    </source>
</evidence>
<dbReference type="Proteomes" id="UP001432322">
    <property type="component" value="Unassembled WGS sequence"/>
</dbReference>
<dbReference type="GO" id="GO:0055120">
    <property type="term" value="C:striated muscle dense body"/>
    <property type="evidence" value="ECO:0007669"/>
    <property type="project" value="TreeGrafter"/>
</dbReference>
<reference evidence="2" key="1">
    <citation type="submission" date="2023-10" db="EMBL/GenBank/DDBJ databases">
        <title>Genome assembly of Pristionchus species.</title>
        <authorList>
            <person name="Yoshida K."/>
            <person name="Sommer R.J."/>
        </authorList>
    </citation>
    <scope>NUCLEOTIDE SEQUENCE</scope>
    <source>
        <strain evidence="2">RS5133</strain>
    </source>
</reference>
<gene>
    <name evidence="2" type="ORF">PFISCL1PPCAC_1289</name>
</gene>
<dbReference type="GO" id="GO:0016529">
    <property type="term" value="C:sarcoplasmic reticulum"/>
    <property type="evidence" value="ECO:0007669"/>
    <property type="project" value="TreeGrafter"/>
</dbReference>
<dbReference type="Pfam" id="PF01663">
    <property type="entry name" value="Phosphodiest"/>
    <property type="match status" value="1"/>
</dbReference>